<sequence length="359" mass="38071">MATRTPLILNQTTARIEELAAADTIPGFMVEGMFGRNVLINGDFRVWQRGTNFPAAASARYTADRWFAWAAGSTVQVDRMGADGTSLPPGIGVASRPQYAFRATVASVAGANNFVLLQQRVENVRTLSAGKATFSGLIWASNSSGIAVSFYQIFGTGGSESIVGTPVIVPTVANTWQYVTVTLDVPSIFGTTITDDSALWLNIWLDAGSSSGGAGGQKNGVYWFTNLQLERGASATAFERRSDALELMLCQRYYEKTYNLSTAPGAPENPGREAHASSGVNGTTCWATVRFTQRKRNVPAVVIYPANTTGANPGNVAQNDGSITGAAIENVGSSGLQVAWGNSAGKFGGWFHWTADAEL</sequence>
<name>A0AB34TBW7_STEMA</name>
<dbReference type="Proteomes" id="UP000037632">
    <property type="component" value="Unassembled WGS sequence"/>
</dbReference>
<evidence type="ECO:0000313" key="1">
    <source>
        <dbReference type="EMBL" id="KOO70048.1"/>
    </source>
</evidence>
<organism evidence="1 2">
    <name type="scientific">Stenotrophomonas maltophilia</name>
    <name type="common">Pseudomonas maltophilia</name>
    <name type="synonym">Xanthomonas maltophilia</name>
    <dbReference type="NCBI Taxonomy" id="40324"/>
    <lineage>
        <taxon>Bacteria</taxon>
        <taxon>Pseudomonadati</taxon>
        <taxon>Pseudomonadota</taxon>
        <taxon>Gammaproteobacteria</taxon>
        <taxon>Lysobacterales</taxon>
        <taxon>Lysobacteraceae</taxon>
        <taxon>Stenotrophomonas</taxon>
        <taxon>Stenotrophomonas maltophilia group</taxon>
    </lineage>
</organism>
<dbReference type="AlphaFoldDB" id="A0AB34TBW7"/>
<reference evidence="1 2" key="1">
    <citation type="journal article" date="2015" name="Antimicrob. Agents Chemother.">
        <title>Whole-Genome Sequencing Identifies Emergence of a Quinolone Resistance Mutation in a Case of Stenotrophomonas maltophilia Bacteremia.</title>
        <authorList>
            <person name="Pak T.R."/>
            <person name="Altman D.R."/>
            <person name="Attie O."/>
            <person name="Sebra R."/>
            <person name="Hamula C.L."/>
            <person name="Lewis M."/>
            <person name="Deikus G."/>
            <person name="Newman L.C."/>
            <person name="Fang G."/>
            <person name="Hand J."/>
            <person name="Papel G."/>
            <person name="Wallach F."/>
            <person name="Schadt E.E."/>
            <person name="Huprikar S."/>
            <person name="van Bakel H."/>
            <person name="Kasarskis A."/>
            <person name="Bashir A."/>
        </authorList>
    </citation>
    <scope>NUCLEOTIDE SEQUENCE [LARGE SCALE GENOMIC DNA]</scope>
    <source>
        <strain evidence="1 2">ISMMS6</strain>
    </source>
</reference>
<dbReference type="RefSeq" id="WP_053463316.1">
    <property type="nucleotide sequence ID" value="NZ_JZIW01000010.1"/>
</dbReference>
<evidence type="ECO:0000313" key="2">
    <source>
        <dbReference type="Proteomes" id="UP000037632"/>
    </source>
</evidence>
<evidence type="ECO:0008006" key="3">
    <source>
        <dbReference type="Google" id="ProtNLM"/>
    </source>
</evidence>
<proteinExistence type="predicted"/>
<protein>
    <recommendedName>
        <fullName evidence="3">Minor tail protein</fullName>
    </recommendedName>
</protein>
<gene>
    <name evidence="1" type="ORF">VL23_20385</name>
</gene>
<comment type="caution">
    <text evidence="1">The sequence shown here is derived from an EMBL/GenBank/DDBJ whole genome shotgun (WGS) entry which is preliminary data.</text>
</comment>
<accession>A0AB34TBW7</accession>
<dbReference type="EMBL" id="JZIW01000010">
    <property type="protein sequence ID" value="KOO70048.1"/>
    <property type="molecule type" value="Genomic_DNA"/>
</dbReference>